<comment type="caution">
    <text evidence="10">The sequence shown here is derived from an EMBL/GenBank/DDBJ whole genome shotgun (WGS) entry which is preliminary data.</text>
</comment>
<accession>A0A6N7KM08</accession>
<evidence type="ECO:0000256" key="5">
    <source>
        <dbReference type="ARBA" id="ARBA00023136"/>
    </source>
</evidence>
<feature type="region of interest" description="Disordered" evidence="6">
    <location>
        <begin position="1"/>
        <end position="22"/>
    </location>
</feature>
<feature type="region of interest" description="Disordered" evidence="6">
    <location>
        <begin position="230"/>
        <end position="272"/>
    </location>
</feature>
<organism evidence="10 11">
    <name type="scientific">Streptomyces kaniharaensis</name>
    <dbReference type="NCBI Taxonomy" id="212423"/>
    <lineage>
        <taxon>Bacteria</taxon>
        <taxon>Bacillati</taxon>
        <taxon>Actinomycetota</taxon>
        <taxon>Actinomycetes</taxon>
        <taxon>Kitasatosporales</taxon>
        <taxon>Streptomycetaceae</taxon>
        <taxon>Streptomyces</taxon>
    </lineage>
</organism>
<dbReference type="InterPro" id="IPR010432">
    <property type="entry name" value="RDD"/>
</dbReference>
<keyword evidence="5 7" id="KW-0472">Membrane</keyword>
<feature type="domain" description="RDD" evidence="8">
    <location>
        <begin position="276"/>
        <end position="431"/>
    </location>
</feature>
<dbReference type="AlphaFoldDB" id="A0A6N7KM08"/>
<dbReference type="OrthoDB" id="4207282at2"/>
<feature type="transmembrane region" description="Helical" evidence="7">
    <location>
        <begin position="290"/>
        <end position="308"/>
    </location>
</feature>
<keyword evidence="4 7" id="KW-1133">Transmembrane helix</keyword>
<evidence type="ECO:0000256" key="7">
    <source>
        <dbReference type="SAM" id="Phobius"/>
    </source>
</evidence>
<name>A0A6N7KM08_9ACTN</name>
<feature type="transmembrane region" description="Helical" evidence="7">
    <location>
        <begin position="329"/>
        <end position="356"/>
    </location>
</feature>
<dbReference type="PANTHER" id="PTHR36115">
    <property type="entry name" value="PROLINE-RICH ANTIGEN HOMOLOG-RELATED"/>
    <property type="match status" value="1"/>
</dbReference>
<dbReference type="InterPro" id="IPR051791">
    <property type="entry name" value="Pra-immunoreactive"/>
</dbReference>
<feature type="compositionally biased region" description="Low complexity" evidence="6">
    <location>
        <begin position="255"/>
        <end position="264"/>
    </location>
</feature>
<dbReference type="GO" id="GO:0005886">
    <property type="term" value="C:plasma membrane"/>
    <property type="evidence" value="ECO:0007669"/>
    <property type="project" value="UniProtKB-SubCell"/>
</dbReference>
<evidence type="ECO:0000256" key="2">
    <source>
        <dbReference type="ARBA" id="ARBA00022475"/>
    </source>
</evidence>
<keyword evidence="2" id="KW-1003">Cell membrane</keyword>
<dbReference type="RefSeq" id="WP_153460811.1">
    <property type="nucleotide sequence ID" value="NZ_WBOF01000001.1"/>
</dbReference>
<evidence type="ECO:0000256" key="1">
    <source>
        <dbReference type="ARBA" id="ARBA00004651"/>
    </source>
</evidence>
<comment type="subcellular location">
    <subcellularLocation>
        <location evidence="1">Cell membrane</location>
        <topology evidence="1">Multi-pass membrane protein</topology>
    </subcellularLocation>
</comment>
<dbReference type="InterPro" id="IPR018929">
    <property type="entry name" value="DUF2510"/>
</dbReference>
<feature type="transmembrane region" description="Helical" evidence="7">
    <location>
        <begin position="397"/>
        <end position="418"/>
    </location>
</feature>
<feature type="region of interest" description="Disordered" evidence="6">
    <location>
        <begin position="175"/>
        <end position="194"/>
    </location>
</feature>
<dbReference type="EMBL" id="WBOF01000001">
    <property type="protein sequence ID" value="MQS12431.1"/>
    <property type="molecule type" value="Genomic_DNA"/>
</dbReference>
<evidence type="ECO:0000259" key="9">
    <source>
        <dbReference type="Pfam" id="PF10708"/>
    </source>
</evidence>
<sequence>MTDRPFAGGAETAVGPTPGYYPDPSIPGFVRYWGGSAWVPGTTRPAPAEGEVLEPPRFAARRPGPAPGVGAGARYVPPPAPVPAAPADGGGGADGSDDTGPVYLDQMEGGASFVLGPVFREAGAGASEVPEPEVPGPGVLGSQAPVPAAPEMSDASGWQADPGAQRGLMETGEAPRWVSWGVLPGAPEPEEGRADENRAPIAAEVSAVASAPAPVVVAQAVAVAVEVPKRAEPARPAEPDARTTEPAEPVPALAPAPAARPRQSAARKRPAPAVPAGLGRRLAARAVDTAVLVVVAAAAAIPLGHAAADHVRQKLDQARMASALSRRQVQVWLVDDVVVGKIAVLIGILVFVGLLYEVLPTARTGQTFGKRLAGIRVADAASPRAAVRTRLSLGRSLLRWLVGQLAVLFPIGLFWPLVDRPARRGWHDRAARTRVVRV</sequence>
<protein>
    <submittedName>
        <fullName evidence="10">RDD family protein</fullName>
    </submittedName>
</protein>
<evidence type="ECO:0000256" key="4">
    <source>
        <dbReference type="ARBA" id="ARBA00022989"/>
    </source>
</evidence>
<evidence type="ECO:0000256" key="6">
    <source>
        <dbReference type="SAM" id="MobiDB-lite"/>
    </source>
</evidence>
<feature type="compositionally biased region" description="Basic and acidic residues" evidence="6">
    <location>
        <begin position="230"/>
        <end position="245"/>
    </location>
</feature>
<dbReference type="Pfam" id="PF06271">
    <property type="entry name" value="RDD"/>
    <property type="match status" value="1"/>
</dbReference>
<dbReference type="PANTHER" id="PTHR36115:SF4">
    <property type="entry name" value="MEMBRANE PROTEIN"/>
    <property type="match status" value="1"/>
</dbReference>
<feature type="region of interest" description="Disordered" evidence="6">
    <location>
        <begin position="37"/>
        <end position="103"/>
    </location>
</feature>
<reference evidence="10 11" key="1">
    <citation type="submission" date="2019-09" db="EMBL/GenBank/DDBJ databases">
        <title>Genome Sequences of Streptomyces kaniharaensis ATCC 21070.</title>
        <authorList>
            <person name="Zhu W."/>
            <person name="De Crecy-Lagard V."/>
            <person name="Richards N.G."/>
        </authorList>
    </citation>
    <scope>NUCLEOTIDE SEQUENCE [LARGE SCALE GENOMIC DNA]</scope>
    <source>
        <strain evidence="10 11">SF-557</strain>
    </source>
</reference>
<evidence type="ECO:0000313" key="10">
    <source>
        <dbReference type="EMBL" id="MQS12431.1"/>
    </source>
</evidence>
<dbReference type="Proteomes" id="UP000450000">
    <property type="component" value="Unassembled WGS sequence"/>
</dbReference>
<dbReference type="Pfam" id="PF10708">
    <property type="entry name" value="DUF2510"/>
    <property type="match status" value="1"/>
</dbReference>
<evidence type="ECO:0000313" key="11">
    <source>
        <dbReference type="Proteomes" id="UP000450000"/>
    </source>
</evidence>
<evidence type="ECO:0000259" key="8">
    <source>
        <dbReference type="Pfam" id="PF06271"/>
    </source>
</evidence>
<feature type="domain" description="DUF2510" evidence="9">
    <location>
        <begin position="18"/>
        <end position="49"/>
    </location>
</feature>
<keyword evidence="3 7" id="KW-0812">Transmembrane</keyword>
<proteinExistence type="predicted"/>
<feature type="region of interest" description="Disordered" evidence="6">
    <location>
        <begin position="125"/>
        <end position="166"/>
    </location>
</feature>
<keyword evidence="11" id="KW-1185">Reference proteome</keyword>
<evidence type="ECO:0000256" key="3">
    <source>
        <dbReference type="ARBA" id="ARBA00022692"/>
    </source>
</evidence>
<gene>
    <name evidence="10" type="ORF">F7Q99_09055</name>
</gene>